<keyword evidence="6" id="KW-0479">Metal-binding</keyword>
<feature type="domain" description="Zinc finger DNA-directed DNA polymerase family B alpha" evidence="16">
    <location>
        <begin position="1292"/>
        <end position="1469"/>
    </location>
</feature>
<dbReference type="CDD" id="cd05776">
    <property type="entry name" value="DNA_polB_alpha_exo"/>
    <property type="match status" value="1"/>
</dbReference>
<dbReference type="CDD" id="cd05532">
    <property type="entry name" value="POLBc_alpha"/>
    <property type="match status" value="1"/>
</dbReference>
<dbReference type="GO" id="GO:0003887">
    <property type="term" value="F:DNA-directed DNA polymerase activity"/>
    <property type="evidence" value="ECO:0007669"/>
    <property type="project" value="UniProtKB-KW"/>
</dbReference>
<dbReference type="EMBL" id="OU893341">
    <property type="protein sequence ID" value="CAG9782777.1"/>
    <property type="molecule type" value="Genomic_DNA"/>
</dbReference>
<feature type="domain" description="DNA-directed DNA polymerase family B exonuclease" evidence="15">
    <location>
        <begin position="502"/>
        <end position="737"/>
    </location>
</feature>
<dbReference type="Proteomes" id="UP001153714">
    <property type="component" value="Chromosome 10"/>
</dbReference>
<keyword evidence="10 12" id="KW-0238">DNA-binding</keyword>
<dbReference type="Gene3D" id="3.90.1600.10">
    <property type="entry name" value="Palm domain of DNA polymerase"/>
    <property type="match status" value="1"/>
</dbReference>
<dbReference type="Gene3D" id="2.40.50.730">
    <property type="match status" value="1"/>
</dbReference>
<dbReference type="FunFam" id="3.30.70.2820:FF:000001">
    <property type="entry name" value="DNA polymerase"/>
    <property type="match status" value="1"/>
</dbReference>
<keyword evidence="8" id="KW-0862">Zinc</keyword>
<dbReference type="FunFam" id="1.10.132.60:FF:000004">
    <property type="entry name" value="DNA polymerase"/>
    <property type="match status" value="1"/>
</dbReference>
<comment type="similarity">
    <text evidence="2 12">Belongs to the DNA polymerase type-B family.</text>
</comment>
<dbReference type="FunFam" id="1.10.287.690:FF:000003">
    <property type="entry name" value="DNA polymerase"/>
    <property type="match status" value="1"/>
</dbReference>
<name>A0A9N9QT49_9NEOP</name>
<dbReference type="Gene3D" id="1.10.287.690">
    <property type="entry name" value="Helix hairpin bin"/>
    <property type="match status" value="1"/>
</dbReference>
<dbReference type="SUPFAM" id="SSF53098">
    <property type="entry name" value="Ribonuclease H-like"/>
    <property type="match status" value="1"/>
</dbReference>
<keyword evidence="5 12" id="KW-0235">DNA replication</keyword>
<evidence type="ECO:0000256" key="5">
    <source>
        <dbReference type="ARBA" id="ARBA00022705"/>
    </source>
</evidence>
<dbReference type="GO" id="GO:0006272">
    <property type="term" value="P:leading strand elongation"/>
    <property type="evidence" value="ECO:0007669"/>
    <property type="project" value="TreeGrafter"/>
</dbReference>
<dbReference type="PROSITE" id="PS00116">
    <property type="entry name" value="DNA_POLYMERASE_B"/>
    <property type="match status" value="1"/>
</dbReference>
<evidence type="ECO:0000259" key="15">
    <source>
        <dbReference type="Pfam" id="PF03104"/>
    </source>
</evidence>
<dbReference type="Pfam" id="PF00136">
    <property type="entry name" value="DNA_pol_B"/>
    <property type="match status" value="1"/>
</dbReference>
<dbReference type="SUPFAM" id="SSF90234">
    <property type="entry name" value="Zinc finger domain of DNA polymerase-alpha"/>
    <property type="match status" value="1"/>
</dbReference>
<evidence type="ECO:0000256" key="10">
    <source>
        <dbReference type="ARBA" id="ARBA00023125"/>
    </source>
</evidence>
<dbReference type="EC" id="2.7.7.7" evidence="12"/>
<keyword evidence="3 12" id="KW-0808">Transferase</keyword>
<proteinExistence type="inferred from homology"/>
<keyword evidence="9 12" id="KW-0239">DNA-directed DNA polymerase</keyword>
<evidence type="ECO:0000256" key="1">
    <source>
        <dbReference type="ARBA" id="ARBA00004123"/>
    </source>
</evidence>
<dbReference type="InterPro" id="IPR006172">
    <property type="entry name" value="DNA-dir_DNA_pol_B"/>
</dbReference>
<feature type="domain" description="DNA polymerase alpha catalytic subunit N-terminal" evidence="17">
    <location>
        <begin position="25"/>
        <end position="86"/>
    </location>
</feature>
<evidence type="ECO:0000256" key="4">
    <source>
        <dbReference type="ARBA" id="ARBA00022695"/>
    </source>
</evidence>
<dbReference type="GO" id="GO:1902975">
    <property type="term" value="P:mitotic DNA replication initiation"/>
    <property type="evidence" value="ECO:0007669"/>
    <property type="project" value="InterPro"/>
</dbReference>
<dbReference type="PANTHER" id="PTHR45861:SF1">
    <property type="entry name" value="DNA POLYMERASE ALPHA CATALYTIC SUBUNIT"/>
    <property type="match status" value="1"/>
</dbReference>
<dbReference type="GO" id="GO:0008270">
    <property type="term" value="F:zinc ion binding"/>
    <property type="evidence" value="ECO:0007669"/>
    <property type="project" value="UniProtKB-KW"/>
</dbReference>
<dbReference type="InterPro" id="IPR015088">
    <property type="entry name" value="Znf_DNA-dir_DNA_pol_B_alpha"/>
</dbReference>
<dbReference type="Gene3D" id="3.30.70.2820">
    <property type="match status" value="1"/>
</dbReference>
<dbReference type="InterPro" id="IPR017964">
    <property type="entry name" value="DNA-dir_DNA_pol_B_CS"/>
</dbReference>
<dbReference type="Gene3D" id="1.10.132.60">
    <property type="entry name" value="DNA polymerase family B, C-terminal domain"/>
    <property type="match status" value="1"/>
</dbReference>
<evidence type="ECO:0000256" key="11">
    <source>
        <dbReference type="ARBA" id="ARBA00023242"/>
    </source>
</evidence>
<gene>
    <name evidence="18" type="ORF">DIATSA_LOCUS1013</name>
</gene>
<dbReference type="InterPro" id="IPR045846">
    <property type="entry name" value="POLBc_alpha"/>
</dbReference>
<dbReference type="InterPro" id="IPR024647">
    <property type="entry name" value="DNA_pol_a_cat_su_N"/>
</dbReference>
<dbReference type="GO" id="GO:0033554">
    <property type="term" value="P:cellular response to stress"/>
    <property type="evidence" value="ECO:0007669"/>
    <property type="project" value="UniProtKB-ARBA"/>
</dbReference>
<evidence type="ECO:0000313" key="18">
    <source>
        <dbReference type="EMBL" id="CAG9782777.1"/>
    </source>
</evidence>
<protein>
    <recommendedName>
        <fullName evidence="12">DNA polymerase</fullName>
        <ecNumber evidence="12">2.7.7.7</ecNumber>
    </recommendedName>
</protein>
<evidence type="ECO:0000256" key="12">
    <source>
        <dbReference type="RuleBase" id="RU000442"/>
    </source>
</evidence>
<evidence type="ECO:0000256" key="8">
    <source>
        <dbReference type="ARBA" id="ARBA00022833"/>
    </source>
</evidence>
<dbReference type="InterPro" id="IPR043502">
    <property type="entry name" value="DNA/RNA_pol_sf"/>
</dbReference>
<dbReference type="InterPro" id="IPR006133">
    <property type="entry name" value="DNA-dir_DNA_pol_B_exonuc"/>
</dbReference>
<dbReference type="InterPro" id="IPR023211">
    <property type="entry name" value="DNA_pol_palm_dom_sf"/>
</dbReference>
<dbReference type="SUPFAM" id="SSF56672">
    <property type="entry name" value="DNA/RNA polymerases"/>
    <property type="match status" value="1"/>
</dbReference>
<dbReference type="NCBIfam" id="TIGR00592">
    <property type="entry name" value="pol2"/>
    <property type="match status" value="1"/>
</dbReference>
<feature type="region of interest" description="Disordered" evidence="13">
    <location>
        <begin position="95"/>
        <end position="114"/>
    </location>
</feature>
<reference evidence="18" key="1">
    <citation type="submission" date="2021-12" db="EMBL/GenBank/DDBJ databases">
        <authorList>
            <person name="King R."/>
        </authorList>
    </citation>
    <scope>NUCLEOTIDE SEQUENCE</scope>
</reference>
<evidence type="ECO:0000256" key="6">
    <source>
        <dbReference type="ARBA" id="ARBA00022723"/>
    </source>
</evidence>
<comment type="subcellular location">
    <subcellularLocation>
        <location evidence="1">Nucleus</location>
    </subcellularLocation>
</comment>
<dbReference type="GO" id="GO:0005658">
    <property type="term" value="C:alpha DNA polymerase:primase complex"/>
    <property type="evidence" value="ECO:0007669"/>
    <property type="project" value="TreeGrafter"/>
</dbReference>
<keyword evidence="11" id="KW-0539">Nucleus</keyword>
<evidence type="ECO:0000256" key="2">
    <source>
        <dbReference type="ARBA" id="ARBA00005755"/>
    </source>
</evidence>
<dbReference type="GO" id="GO:0000166">
    <property type="term" value="F:nucleotide binding"/>
    <property type="evidence" value="ECO:0007669"/>
    <property type="project" value="InterPro"/>
</dbReference>
<organism evidence="18 19">
    <name type="scientific">Diatraea saccharalis</name>
    <name type="common">sugarcane borer</name>
    <dbReference type="NCBI Taxonomy" id="40085"/>
    <lineage>
        <taxon>Eukaryota</taxon>
        <taxon>Metazoa</taxon>
        <taxon>Ecdysozoa</taxon>
        <taxon>Arthropoda</taxon>
        <taxon>Hexapoda</taxon>
        <taxon>Insecta</taxon>
        <taxon>Pterygota</taxon>
        <taxon>Neoptera</taxon>
        <taxon>Endopterygota</taxon>
        <taxon>Lepidoptera</taxon>
        <taxon>Glossata</taxon>
        <taxon>Ditrysia</taxon>
        <taxon>Pyraloidea</taxon>
        <taxon>Crambidae</taxon>
        <taxon>Crambinae</taxon>
        <taxon>Diatraea</taxon>
    </lineage>
</organism>
<dbReference type="GO" id="GO:0003682">
    <property type="term" value="F:chromatin binding"/>
    <property type="evidence" value="ECO:0007669"/>
    <property type="project" value="TreeGrafter"/>
</dbReference>
<dbReference type="InterPro" id="IPR006134">
    <property type="entry name" value="DNA-dir_DNA_pol_B_multi_dom"/>
</dbReference>
<keyword evidence="19" id="KW-1185">Reference proteome</keyword>
<reference evidence="18" key="2">
    <citation type="submission" date="2022-10" db="EMBL/GenBank/DDBJ databases">
        <authorList>
            <consortium name="ENA_rothamsted_submissions"/>
            <consortium name="culmorum"/>
            <person name="King R."/>
        </authorList>
    </citation>
    <scope>NUCLEOTIDE SEQUENCE</scope>
</reference>
<dbReference type="SMART" id="SM00486">
    <property type="entry name" value="POLBc"/>
    <property type="match status" value="1"/>
</dbReference>
<dbReference type="GO" id="GO:0003697">
    <property type="term" value="F:single-stranded DNA binding"/>
    <property type="evidence" value="ECO:0007669"/>
    <property type="project" value="TreeGrafter"/>
</dbReference>
<keyword evidence="4 12" id="KW-0548">Nucleotidyltransferase</keyword>
<dbReference type="InterPro" id="IPR036397">
    <property type="entry name" value="RNaseH_sf"/>
</dbReference>
<dbReference type="PRINTS" id="PR00106">
    <property type="entry name" value="DNAPOLB"/>
</dbReference>
<evidence type="ECO:0000256" key="9">
    <source>
        <dbReference type="ARBA" id="ARBA00022932"/>
    </source>
</evidence>
<evidence type="ECO:0000259" key="16">
    <source>
        <dbReference type="Pfam" id="PF08996"/>
    </source>
</evidence>
<dbReference type="Pfam" id="PF08996">
    <property type="entry name" value="zf-DNA_Pol"/>
    <property type="match status" value="1"/>
</dbReference>
<feature type="domain" description="DNA-directed DNA polymerase family B multifunctional" evidence="14">
    <location>
        <begin position="805"/>
        <end position="1254"/>
    </location>
</feature>
<evidence type="ECO:0000256" key="13">
    <source>
        <dbReference type="SAM" id="MobiDB-lite"/>
    </source>
</evidence>
<keyword evidence="7" id="KW-0863">Zinc-finger</keyword>
<sequence>MADSLAAQRAKRQKVDKHGRLSAFEKLKQLKGKGSKHKYDVDELENVYETVDEKEYTERVLQRQEDDWIEDDGGTGYVEDGREIFDDDDEIEDTYVPVNNKDSGRGQKRKARVAAEPSLKGNIRNLLGSMPAKKKEDVKLSDDNILSDIMSDLDSGSTAITPKVLQRKSNIITSSKKEAHNYFKSLSTAVKKPTSVTTSSPSSIVKTEEITNKVEDEIAPITDIKDDSAKSTNSKMKTAKKTEWMIDKEIKQELDDTATQNIEEFQSQDIDFSGDFNVDEITPATDKKKEVKKETVPNSSTIMDVAEEFLNEDFDIFPKAKESPKELKPLSSTWTDEINDNKIPNLVQSDGQLPMQTNENGEKVLRFYWLDAWEDRFLKPGVVFLFGKVYANPSDKKGGSLSCCVVVKNINRQLFLLPREYKLDSITLEATDQEVTMMDLYEEFNSSVASELGLKEFKSRKVTKNYSFNLPDIPAQSDYLEVRYSASFPPPPTGKKYLSFSHIFGANTSSLETLLLERKIKGPCWLEIKQPENVVAKVSWCKLEAVCDKIEHISVIRNNTEQLEPPPIVIATLNMRTISDSKTRKTKILMISCLIHNSYPIHKPPPNPPFEQHFCVMTKCNDIWPLDLKQTLPQYKSTKLTKCDTERELLNFFMVQFWKLDPDLVVGHDLQGFQQDLLIGNILDLHIPNWSRLGRLKRSVAPQRKYAAKDAFLGRLVCDIKLSAMELIRARSFDLDTLCVDVLKMKEGERVDVALEDLPRYYENSGDLLQLVSLSMQDCSYILKMMCELNVIPLALQITQIAGNVMSRTLMGGRSERNEFLLLHAFTEKNYIVPDKLYGRKALEADEDHDDKDEATTSNVSKKQGKKKAAYSGGLVLDPKKGFYDKLILLMDFNSLYPSIIQEYNICFTTIKRKSTLTSDDDIANLILPGPKAEFGVLPTQIRRLVESRREVKKLMKSPDLPSDQYMQYNIRQMALKLTANSMYGCLGFTHSRFYAKPLAALVTMKGREILMDTKEIVQKLNYDVVYGDTDSLMINTNCLDYDYVFKIGNDLKREINKKYKQIELDIDGVFRYLLLLKKKKYAAVLIGKNKNGEFVFTQEHKGLDIVRRDWSQLAAEAGKFILSQILSEQSADERLESIQSHLNKLKDDLVSNKIPLSLLTITKQLTKNPTEYADKNLQPHVLVALRLNSKNSRRFKKGDIVPYIICEDGTDKSAVQRAYHIEELKNTETLKIDYRYYLAHQLHPVISRICEPIEGMDPARVADCLGLDPSGYKHIIKKENQNTETYEVENEQEKYRYCKEFTFMCVSETCKTLNRIRDTFVKLDKESVSFLEKCQNDKCAIRPIDYLACIQNQLTLQIRQYHTQYYGGWLSCEDPACGYRTARMPQTFAGGYPLCRQCEKGVMFREYTEKDLYVQLNFFLFLFDLNKANNSKIKVSSQLTTAFLSLKEIVEDWLTHSAYSIINLSKLFRFFTLDPKSKSNVMSEPPVEIDILPETEKIDALLEMGVY</sequence>
<evidence type="ECO:0000256" key="7">
    <source>
        <dbReference type="ARBA" id="ARBA00022771"/>
    </source>
</evidence>
<dbReference type="Gene3D" id="1.10.3200.20">
    <property type="entry name" value="DNA Polymerase alpha, zinc finger"/>
    <property type="match status" value="1"/>
</dbReference>
<dbReference type="InterPro" id="IPR012337">
    <property type="entry name" value="RNaseH-like_sf"/>
</dbReference>
<dbReference type="PANTHER" id="PTHR45861">
    <property type="entry name" value="DNA POLYMERASE ALPHA CATALYTIC SUBUNIT"/>
    <property type="match status" value="1"/>
</dbReference>
<evidence type="ECO:0000259" key="14">
    <source>
        <dbReference type="Pfam" id="PF00136"/>
    </source>
</evidence>
<evidence type="ECO:0000259" key="17">
    <source>
        <dbReference type="Pfam" id="PF12254"/>
    </source>
</evidence>
<dbReference type="InterPro" id="IPR042087">
    <property type="entry name" value="DNA_pol_B_thumb"/>
</dbReference>
<dbReference type="InterPro" id="IPR038256">
    <property type="entry name" value="Pol_alpha_znc_sf"/>
</dbReference>
<comment type="catalytic activity">
    <reaction evidence="12">
        <text>DNA(n) + a 2'-deoxyribonucleoside 5'-triphosphate = DNA(n+1) + diphosphate</text>
        <dbReference type="Rhea" id="RHEA:22508"/>
        <dbReference type="Rhea" id="RHEA-COMP:17339"/>
        <dbReference type="Rhea" id="RHEA-COMP:17340"/>
        <dbReference type="ChEBI" id="CHEBI:33019"/>
        <dbReference type="ChEBI" id="CHEBI:61560"/>
        <dbReference type="ChEBI" id="CHEBI:173112"/>
        <dbReference type="EC" id="2.7.7.7"/>
    </reaction>
</comment>
<dbReference type="OrthoDB" id="6755010at2759"/>
<dbReference type="GO" id="GO:0006273">
    <property type="term" value="P:lagging strand elongation"/>
    <property type="evidence" value="ECO:0007669"/>
    <property type="project" value="TreeGrafter"/>
</dbReference>
<dbReference type="Pfam" id="PF03104">
    <property type="entry name" value="DNA_pol_B_exo1"/>
    <property type="match status" value="1"/>
</dbReference>
<dbReference type="Pfam" id="PF12254">
    <property type="entry name" value="DNA_pol_alpha_N"/>
    <property type="match status" value="1"/>
</dbReference>
<accession>A0A9N9QT49</accession>
<evidence type="ECO:0000256" key="3">
    <source>
        <dbReference type="ARBA" id="ARBA00022679"/>
    </source>
</evidence>
<dbReference type="GO" id="GO:0003688">
    <property type="term" value="F:DNA replication origin binding"/>
    <property type="evidence" value="ECO:0007669"/>
    <property type="project" value="TreeGrafter"/>
</dbReference>
<evidence type="ECO:0000313" key="19">
    <source>
        <dbReference type="Proteomes" id="UP001153714"/>
    </source>
</evidence>
<dbReference type="Gene3D" id="3.30.420.10">
    <property type="entry name" value="Ribonuclease H-like superfamily/Ribonuclease H"/>
    <property type="match status" value="1"/>
</dbReference>